<accession>A0ABS0KY72</accession>
<feature type="signal peptide" evidence="1">
    <location>
        <begin position="1"/>
        <end position="22"/>
    </location>
</feature>
<sequence length="74" mass="7873">MPLKKTVFCTLALLICSPLLWSQPVGGNGPAWRGTAAASPVVQMLQPSLVAGEVPATPLTAVQHSWQSVKTMFR</sequence>
<dbReference type="RefSeq" id="WP_196953849.1">
    <property type="nucleotide sequence ID" value="NZ_JADWYK010000002.1"/>
</dbReference>
<protein>
    <submittedName>
        <fullName evidence="2">Uncharacterized protein</fullName>
    </submittedName>
</protein>
<gene>
    <name evidence="2" type="ORF">I5L79_04565</name>
</gene>
<proteinExistence type="predicted"/>
<evidence type="ECO:0000313" key="3">
    <source>
        <dbReference type="Proteomes" id="UP000601099"/>
    </source>
</evidence>
<dbReference type="Proteomes" id="UP000601099">
    <property type="component" value="Unassembled WGS sequence"/>
</dbReference>
<comment type="caution">
    <text evidence="2">The sequence shown here is derived from an EMBL/GenBank/DDBJ whole genome shotgun (WGS) entry which is preliminary data.</text>
</comment>
<evidence type="ECO:0000313" key="2">
    <source>
        <dbReference type="EMBL" id="MBG8552806.1"/>
    </source>
</evidence>
<reference evidence="2 3" key="1">
    <citation type="submission" date="2020-11" db="EMBL/GenBank/DDBJ databases">
        <title>Hymenobacter sp.</title>
        <authorList>
            <person name="Kim M.K."/>
        </authorList>
    </citation>
    <scope>NUCLEOTIDE SEQUENCE [LARGE SCALE GENOMIC DNA]</scope>
    <source>
        <strain evidence="2 3">BT594</strain>
    </source>
</reference>
<keyword evidence="3" id="KW-1185">Reference proteome</keyword>
<evidence type="ECO:0000256" key="1">
    <source>
        <dbReference type="SAM" id="SignalP"/>
    </source>
</evidence>
<feature type="chain" id="PRO_5045912288" evidence="1">
    <location>
        <begin position="23"/>
        <end position="74"/>
    </location>
</feature>
<keyword evidence="1" id="KW-0732">Signal</keyword>
<dbReference type="EMBL" id="JADWYK010000002">
    <property type="protein sequence ID" value="MBG8552806.1"/>
    <property type="molecule type" value="Genomic_DNA"/>
</dbReference>
<organism evidence="2 3">
    <name type="scientific">Hymenobacter guriensis</name>
    <dbReference type="NCBI Taxonomy" id="2793065"/>
    <lineage>
        <taxon>Bacteria</taxon>
        <taxon>Pseudomonadati</taxon>
        <taxon>Bacteroidota</taxon>
        <taxon>Cytophagia</taxon>
        <taxon>Cytophagales</taxon>
        <taxon>Hymenobacteraceae</taxon>
        <taxon>Hymenobacter</taxon>
    </lineage>
</organism>
<name>A0ABS0KY72_9BACT</name>